<dbReference type="PANTHER" id="PTHR33374">
    <property type="entry name" value="ARABINOGALACTAN PROTEIN 20"/>
    <property type="match status" value="1"/>
</dbReference>
<reference evidence="3" key="1">
    <citation type="journal article" date="2023" name="Science">
        <title>Elucidation of the pathway for biosynthesis of saponin adjuvants from the soapbark tree.</title>
        <authorList>
            <person name="Reed J."/>
            <person name="Orme A."/>
            <person name="El-Demerdash A."/>
            <person name="Owen C."/>
            <person name="Martin L.B.B."/>
            <person name="Misra R.C."/>
            <person name="Kikuchi S."/>
            <person name="Rejzek M."/>
            <person name="Martin A.C."/>
            <person name="Harkess A."/>
            <person name="Leebens-Mack J."/>
            <person name="Louveau T."/>
            <person name="Stephenson M.J."/>
            <person name="Osbourn A."/>
        </authorList>
    </citation>
    <scope>NUCLEOTIDE SEQUENCE</scope>
    <source>
        <strain evidence="3">S10</strain>
    </source>
</reference>
<keyword evidence="1" id="KW-0812">Transmembrane</keyword>
<dbReference type="Pfam" id="PF06376">
    <property type="entry name" value="AGP"/>
    <property type="match status" value="1"/>
</dbReference>
<evidence type="ECO:0000313" key="4">
    <source>
        <dbReference type="Proteomes" id="UP001163823"/>
    </source>
</evidence>
<dbReference type="AlphaFoldDB" id="A0AAD7P7H5"/>
<protein>
    <submittedName>
        <fullName evidence="3">Arabinogalactan peptide-like protein</fullName>
    </submittedName>
</protein>
<proteinExistence type="predicted"/>
<dbReference type="Proteomes" id="UP001163823">
    <property type="component" value="Chromosome 14"/>
</dbReference>
<sequence length="73" mass="7481">MAVCRFSFGVVAVVAALVFVLVMPAAVQAQSPAPAPAPTSGRTSVDQGVAYLLMLVALVLTYLIHSADISSGY</sequence>
<name>A0AAD7P7H5_QUISA</name>
<accession>A0AAD7P7H5</accession>
<keyword evidence="4" id="KW-1185">Reference proteome</keyword>
<keyword evidence="2" id="KW-0732">Signal</keyword>
<dbReference type="InterPro" id="IPR009424">
    <property type="entry name" value="AGP16/20/22/41"/>
</dbReference>
<evidence type="ECO:0000313" key="3">
    <source>
        <dbReference type="EMBL" id="KAJ7945012.1"/>
    </source>
</evidence>
<comment type="caution">
    <text evidence="3">The sequence shown here is derived from an EMBL/GenBank/DDBJ whole genome shotgun (WGS) entry which is preliminary data.</text>
</comment>
<feature type="signal peptide" evidence="2">
    <location>
        <begin position="1"/>
        <end position="29"/>
    </location>
</feature>
<feature type="chain" id="PRO_5042206471" evidence="2">
    <location>
        <begin position="30"/>
        <end position="73"/>
    </location>
</feature>
<gene>
    <name evidence="3" type="ORF">O6P43_034313</name>
</gene>
<evidence type="ECO:0000256" key="2">
    <source>
        <dbReference type="SAM" id="SignalP"/>
    </source>
</evidence>
<feature type="transmembrane region" description="Helical" evidence="1">
    <location>
        <begin position="48"/>
        <end position="65"/>
    </location>
</feature>
<dbReference type="KEGG" id="qsa:O6P43_034313"/>
<organism evidence="3 4">
    <name type="scientific">Quillaja saponaria</name>
    <name type="common">Soap bark tree</name>
    <dbReference type="NCBI Taxonomy" id="32244"/>
    <lineage>
        <taxon>Eukaryota</taxon>
        <taxon>Viridiplantae</taxon>
        <taxon>Streptophyta</taxon>
        <taxon>Embryophyta</taxon>
        <taxon>Tracheophyta</taxon>
        <taxon>Spermatophyta</taxon>
        <taxon>Magnoliopsida</taxon>
        <taxon>eudicotyledons</taxon>
        <taxon>Gunneridae</taxon>
        <taxon>Pentapetalae</taxon>
        <taxon>rosids</taxon>
        <taxon>fabids</taxon>
        <taxon>Fabales</taxon>
        <taxon>Quillajaceae</taxon>
        <taxon>Quillaja</taxon>
    </lineage>
</organism>
<keyword evidence="1" id="KW-0472">Membrane</keyword>
<keyword evidence="1" id="KW-1133">Transmembrane helix</keyword>
<dbReference type="EMBL" id="JARAOO010000014">
    <property type="protein sequence ID" value="KAJ7945012.1"/>
    <property type="molecule type" value="Genomic_DNA"/>
</dbReference>
<evidence type="ECO:0000256" key="1">
    <source>
        <dbReference type="SAM" id="Phobius"/>
    </source>
</evidence>